<dbReference type="EMBL" id="CP003732">
    <property type="protein sequence ID" value="AFV10895.1"/>
    <property type="molecule type" value="Genomic_DNA"/>
</dbReference>
<dbReference type="InterPro" id="IPR043129">
    <property type="entry name" value="ATPase_NBD"/>
</dbReference>
<feature type="domain" description="Hydantoinase A/oxoprolinase" evidence="1">
    <location>
        <begin position="178"/>
        <end position="320"/>
    </location>
</feature>
<name>K4LG01_THEPS</name>
<dbReference type="PANTHER" id="PTHR11365:SF2">
    <property type="entry name" value="5-OXOPROLINASE"/>
    <property type="match status" value="1"/>
</dbReference>
<keyword evidence="4" id="KW-1185">Reference proteome</keyword>
<dbReference type="GO" id="GO:0005829">
    <property type="term" value="C:cytosol"/>
    <property type="evidence" value="ECO:0007669"/>
    <property type="project" value="TreeGrafter"/>
</dbReference>
<dbReference type="AlphaFoldDB" id="K4LG01"/>
<dbReference type="eggNOG" id="COG0145">
    <property type="taxonomic scope" value="Bacteria"/>
</dbReference>
<keyword evidence="3" id="KW-0378">Hydrolase</keyword>
<reference evidence="3 4" key="1">
    <citation type="journal article" date="2012" name="BMC Genomics">
        <title>Genome-guided analysis of physiological and morphological traits of the fermentative acetate oxidizer Thermacetogenium phaeum.</title>
        <authorList>
            <person name="Oehler D."/>
            <person name="Poehlein A."/>
            <person name="Leimbach A."/>
            <person name="Muller N."/>
            <person name="Daniel R."/>
            <person name="Gottschalk G."/>
            <person name="Schink B."/>
        </authorList>
    </citation>
    <scope>NUCLEOTIDE SEQUENCE [LARGE SCALE GENOMIC DNA]</scope>
    <source>
        <strain evidence="4">ATCC BAA-254 / DSM 26808 / PB</strain>
    </source>
</reference>
<dbReference type="GO" id="GO:0006749">
    <property type="term" value="P:glutathione metabolic process"/>
    <property type="evidence" value="ECO:0007669"/>
    <property type="project" value="TreeGrafter"/>
</dbReference>
<dbReference type="InterPro" id="IPR045079">
    <property type="entry name" value="Oxoprolinase-like"/>
</dbReference>
<dbReference type="Pfam" id="PF01968">
    <property type="entry name" value="Hydantoinase_A"/>
    <property type="match status" value="1"/>
</dbReference>
<dbReference type="GO" id="GO:0017168">
    <property type="term" value="F:5-oxoprolinase (ATP-hydrolyzing) activity"/>
    <property type="evidence" value="ECO:0007669"/>
    <property type="project" value="UniProtKB-EC"/>
</dbReference>
<protein>
    <submittedName>
        <fullName evidence="3">Hydantoinase/oxoprolinase</fullName>
        <ecNumber evidence="3">3.5.2.9</ecNumber>
    </submittedName>
</protein>
<evidence type="ECO:0000259" key="1">
    <source>
        <dbReference type="Pfam" id="PF01968"/>
    </source>
</evidence>
<dbReference type="HOGENOM" id="CLU_014140_1_0_9"/>
<evidence type="ECO:0000259" key="2">
    <source>
        <dbReference type="Pfam" id="PF05378"/>
    </source>
</evidence>
<dbReference type="RefSeq" id="WP_015049812.1">
    <property type="nucleotide sequence ID" value="NC_018870.1"/>
</dbReference>
<evidence type="ECO:0000313" key="3">
    <source>
        <dbReference type="EMBL" id="AFV10895.1"/>
    </source>
</evidence>
<dbReference type="InterPro" id="IPR002821">
    <property type="entry name" value="Hydantoinase_A"/>
</dbReference>
<dbReference type="SUPFAM" id="SSF53067">
    <property type="entry name" value="Actin-like ATPase domain"/>
    <property type="match status" value="1"/>
</dbReference>
<organism evidence="3 4">
    <name type="scientific">Thermacetogenium phaeum (strain ATCC BAA-254 / DSM 26808 / PB)</name>
    <dbReference type="NCBI Taxonomy" id="1089553"/>
    <lineage>
        <taxon>Bacteria</taxon>
        <taxon>Bacillati</taxon>
        <taxon>Bacillota</taxon>
        <taxon>Clostridia</taxon>
        <taxon>Thermoanaerobacterales</taxon>
        <taxon>Thermoanaerobacteraceae</taxon>
        <taxon>Thermacetogenium</taxon>
    </lineage>
</organism>
<dbReference type="Proteomes" id="UP000000467">
    <property type="component" value="Chromosome"/>
</dbReference>
<dbReference type="STRING" id="1089553.Tph_c06610"/>
<dbReference type="Pfam" id="PF05378">
    <property type="entry name" value="Hydant_A_N"/>
    <property type="match status" value="1"/>
</dbReference>
<feature type="domain" description="Hydantoinase/oxoprolinase N-terminal" evidence="2">
    <location>
        <begin position="5"/>
        <end position="158"/>
    </location>
</feature>
<gene>
    <name evidence="3" type="ordered locus">Tph_c06610</name>
</gene>
<dbReference type="InterPro" id="IPR008040">
    <property type="entry name" value="Hydant_A_N"/>
</dbReference>
<dbReference type="PANTHER" id="PTHR11365">
    <property type="entry name" value="5-OXOPROLINASE RELATED"/>
    <property type="match status" value="1"/>
</dbReference>
<dbReference type="KEGG" id="tpz:Tph_c06610"/>
<evidence type="ECO:0000313" key="4">
    <source>
        <dbReference type="Proteomes" id="UP000000467"/>
    </source>
</evidence>
<dbReference type="EC" id="3.5.2.9" evidence="3"/>
<sequence length="654" mass="71153">MSLVLGIDAGGTYTDGVILDLDSQQIVAKAKVMTTHNNLTAGIRRCLEGLRCDDFKAVKAVTLSTTLATNAIVEGRGGEAGLLLIGCEPKDRLPVRHYQVIRGGHNVQGLPQEEFDQDEAREAIRRFEGKVEAVAVSGYFSIRNPEHELLARDLVREILGVPVVCAHELSASLGFYERSITAALNARLIPVIAELIDSVQKVLDQMGISAPLLIVRGDGSLMSEQLARERPVETILSGPAASISGATFLVKVKEALVLDMGGTTTDIAILHNGVPRIDEEGAVVGGWATRVRAAEINTYGVGGDSYIRVDREGRILVGPRRVLPLALAVCEYPYLLDELHRQEKGDVFSLAYSQPADCYLYAGGGRADFLSDTEKEALEILKNGPHTLSSLAEMMDVKPYLLNLEPLVDAGVLWKASVTPTDILHARGLYTPWNREAAVFGIRALAKKKGVGFEEFLELAWESILEKLFLAILQSVLNFENVGWQIGDEPGAMYFVNRILKPGANGALFNCALKFDIPLVAIGAPVQAYLPEVAKKLNMELIIPPTAEVANAVGAASGKVVEVVEVLIKSRSDGGFTVHTPCERKEFDSLAEASEYARSEAMRCAELKAKKAGAAAYRLNVDRKDLYIREWDLFIESSITATAVGWPVWQEKPH</sequence>
<proteinExistence type="predicted"/>
<accession>K4LG01</accession>